<keyword evidence="1" id="KW-0961">Cell wall biogenesis/degradation</keyword>
<comment type="function">
    <text evidence="1">Involved in peptidoglycan biosynthesis. Transports lipid-linked peptidoglycan precursors from the inner to the outer leaflet of the cytoplasmic membrane.</text>
</comment>
<dbReference type="GO" id="GO:0008360">
    <property type="term" value="P:regulation of cell shape"/>
    <property type="evidence" value="ECO:0007669"/>
    <property type="project" value="UniProtKB-KW"/>
</dbReference>
<comment type="similarity">
    <text evidence="1">Belongs to the Amj family.</text>
</comment>
<dbReference type="GO" id="GO:0071555">
    <property type="term" value="P:cell wall organization"/>
    <property type="evidence" value="ECO:0007669"/>
    <property type="project" value="UniProtKB-KW"/>
</dbReference>
<keyword evidence="1" id="KW-0133">Cell shape</keyword>
<feature type="transmembrane region" description="Helical" evidence="1">
    <location>
        <begin position="37"/>
        <end position="57"/>
    </location>
</feature>
<feature type="transmembrane region" description="Helical" evidence="1">
    <location>
        <begin position="6"/>
        <end position="25"/>
    </location>
</feature>
<evidence type="ECO:0000256" key="1">
    <source>
        <dbReference type="HAMAP-Rule" id="MF_02077"/>
    </source>
</evidence>
<feature type="transmembrane region" description="Helical" evidence="1">
    <location>
        <begin position="201"/>
        <end position="222"/>
    </location>
</feature>
<proteinExistence type="inferred from homology"/>
<dbReference type="PATRIC" id="fig|281456.6.peg.2465"/>
<dbReference type="RefSeq" id="WP_052218469.1">
    <property type="nucleotide sequence ID" value="NZ_LGTE01000017.1"/>
</dbReference>
<accession>A0A0L6W0T8</accession>
<keyword evidence="3" id="KW-1185">Reference proteome</keyword>
<organism evidence="2 3">
    <name type="scientific">Thermincola ferriacetica</name>
    <dbReference type="NCBI Taxonomy" id="281456"/>
    <lineage>
        <taxon>Bacteria</taxon>
        <taxon>Bacillati</taxon>
        <taxon>Bacillota</taxon>
        <taxon>Clostridia</taxon>
        <taxon>Eubacteriales</taxon>
        <taxon>Thermincolaceae</taxon>
        <taxon>Thermincola</taxon>
    </lineage>
</organism>
<comment type="pathway">
    <text evidence="1">Cell wall biogenesis; peptidoglycan biosynthesis.</text>
</comment>
<dbReference type="GO" id="GO:0005886">
    <property type="term" value="C:plasma membrane"/>
    <property type="evidence" value="ECO:0007669"/>
    <property type="project" value="UniProtKB-SubCell"/>
</dbReference>
<dbReference type="HAMAP" id="MF_02077">
    <property type="entry name" value="Amj_flippase"/>
    <property type="match status" value="1"/>
</dbReference>
<keyword evidence="1" id="KW-0813">Transport</keyword>
<evidence type="ECO:0000313" key="2">
    <source>
        <dbReference type="EMBL" id="KNZ69081.1"/>
    </source>
</evidence>
<feature type="transmembrane region" description="Helical" evidence="1">
    <location>
        <begin position="90"/>
        <end position="113"/>
    </location>
</feature>
<sequence length="274" mass="29629">MAITHRLWLVLVLTALIHLINTLGYSVRLAGVRTQRLALAFSLWNVIFLVSSTANTIQAPLMGKIIDRAGAMVAVNRQEVLLAVSREMRLVLLAATVGTILGTIMIPSFVRIFTKGIFLFERVGSVPGMVKMLLSPQKIKSLLGAVRLPGKKQIAHISRQKIPKRIVVLNILVTGIYTTGVLSALYAGLMDINHVRTATNMTGIINGLATVLGVTVIDPKVASITDQAARGLRAEADVKDMTVYLALSRIGGTILAQAIFFPAAWFIVQVAKLI</sequence>
<feature type="transmembrane region" description="Helical" evidence="1">
    <location>
        <begin position="166"/>
        <end position="189"/>
    </location>
</feature>
<dbReference type="GO" id="GO:0009252">
    <property type="term" value="P:peptidoglycan biosynthetic process"/>
    <property type="evidence" value="ECO:0007669"/>
    <property type="project" value="UniProtKB-UniRule"/>
</dbReference>
<dbReference type="EMBL" id="LGTE01000017">
    <property type="protein sequence ID" value="KNZ69081.1"/>
    <property type="molecule type" value="Genomic_DNA"/>
</dbReference>
<comment type="subcellular location">
    <subcellularLocation>
        <location evidence="1">Cell membrane</location>
        <topology evidence="1">Multi-pass membrane protein</topology>
    </subcellularLocation>
</comment>
<reference evidence="3" key="1">
    <citation type="submission" date="2015-07" db="EMBL/GenBank/DDBJ databases">
        <title>Complete Genome of Thermincola ferriacetica strain Z-0001T.</title>
        <authorList>
            <person name="Lusk B."/>
            <person name="Badalamenti J.P."/>
            <person name="Parameswaran P."/>
            <person name="Bond D.R."/>
            <person name="Torres C.I."/>
        </authorList>
    </citation>
    <scope>NUCLEOTIDE SEQUENCE [LARGE SCALE GENOMIC DNA]</scope>
    <source>
        <strain evidence="3">Z-0001</strain>
    </source>
</reference>
<feature type="transmembrane region" description="Helical" evidence="1">
    <location>
        <begin position="243"/>
        <end position="268"/>
    </location>
</feature>
<comment type="caution">
    <text evidence="2">The sequence shown here is derived from an EMBL/GenBank/DDBJ whole genome shotgun (WGS) entry which is preliminary data.</text>
</comment>
<keyword evidence="1" id="KW-1133">Transmembrane helix</keyword>
<evidence type="ECO:0000313" key="3">
    <source>
        <dbReference type="Proteomes" id="UP000037175"/>
    </source>
</evidence>
<protein>
    <recommendedName>
        <fullName evidence="1">Lipid II flippase Amj</fullName>
    </recommendedName>
</protein>
<name>A0A0L6W0T8_9FIRM</name>
<keyword evidence="1" id="KW-0812">Transmembrane</keyword>
<dbReference type="Pfam" id="PF10997">
    <property type="entry name" value="Amj"/>
    <property type="match status" value="1"/>
</dbReference>
<dbReference type="UniPathway" id="UPA00219"/>
<gene>
    <name evidence="1" type="primary">amj</name>
    <name evidence="2" type="ORF">Tfer_2327</name>
</gene>
<keyword evidence="1" id="KW-0472">Membrane</keyword>
<dbReference type="AlphaFoldDB" id="A0A0L6W0T8"/>
<keyword evidence="1" id="KW-0573">Peptidoglycan synthesis</keyword>
<dbReference type="GO" id="GO:0015648">
    <property type="term" value="F:lipid-linked peptidoglycan transporter activity"/>
    <property type="evidence" value="ECO:0007669"/>
    <property type="project" value="UniProtKB-UniRule"/>
</dbReference>
<dbReference type="Proteomes" id="UP000037175">
    <property type="component" value="Unassembled WGS sequence"/>
</dbReference>
<keyword evidence="1" id="KW-1003">Cell membrane</keyword>
<dbReference type="InterPro" id="IPR021260">
    <property type="entry name" value="Amj"/>
</dbReference>